<evidence type="ECO:0000256" key="4">
    <source>
        <dbReference type="SAM" id="Phobius"/>
    </source>
</evidence>
<dbReference type="PANTHER" id="PTHR43129">
    <property type="entry name" value="FOSMIDOMYCIN RESISTANCE PROTEIN"/>
    <property type="match status" value="1"/>
</dbReference>
<feature type="transmembrane region" description="Helical" evidence="4">
    <location>
        <begin position="224"/>
        <end position="253"/>
    </location>
</feature>
<evidence type="ECO:0000256" key="1">
    <source>
        <dbReference type="ARBA" id="ARBA00022692"/>
    </source>
</evidence>
<sequence length="415" mass="43305">MTSATTTESPPEEPGAARRDARVLGLIGTGHFLSHFYMLCLAPLFPAWRAEFDVSYATLGLSIALMSGTTALLQTPVGFAVDKRGARRFLVGGTLLMALSVAAMAFAPSFWMILLLAILSGVGNSVIHPADYAILTGSVRKSFMGRAFAIHTFTGNLGFMMAPIIIGLLTAVTGWRQSLMIVGLLGLPVVAGILWQSRVLQEQAKPRKAAGGPGGRELLLSRNILLFFAFFLLSAMAGSGIQAWLITVMGYLWGTPVEFGAMVLTGYMIGATSGTLVGGWIADTTKRNLMGIVIGLTLVAMAMLLVLGFVPLPQVLLPVVALAGGLALGTSRTPRDVMLKDACPPGEIGKVFGFVSAGLPLGSAVMPVPLGLLIDAGYPALVLPVVAGILGLSLLCAGSAQEKARARQLGTQPAE</sequence>
<protein>
    <submittedName>
        <fullName evidence="6">MFS transporter</fullName>
    </submittedName>
</protein>
<dbReference type="Pfam" id="PF07690">
    <property type="entry name" value="MFS_1"/>
    <property type="match status" value="1"/>
</dbReference>
<evidence type="ECO:0000313" key="6">
    <source>
        <dbReference type="EMBL" id="MBR0667241.1"/>
    </source>
</evidence>
<feature type="transmembrane region" description="Helical" evidence="4">
    <location>
        <begin position="23"/>
        <end position="48"/>
    </location>
</feature>
<evidence type="ECO:0000313" key="7">
    <source>
        <dbReference type="Proteomes" id="UP001196870"/>
    </source>
</evidence>
<dbReference type="PROSITE" id="PS50850">
    <property type="entry name" value="MFS"/>
    <property type="match status" value="1"/>
</dbReference>
<feature type="transmembrane region" description="Helical" evidence="4">
    <location>
        <begin position="89"/>
        <end position="107"/>
    </location>
</feature>
<keyword evidence="2 4" id="KW-1133">Transmembrane helix</keyword>
<dbReference type="InterPro" id="IPR011701">
    <property type="entry name" value="MFS"/>
</dbReference>
<dbReference type="InterPro" id="IPR036259">
    <property type="entry name" value="MFS_trans_sf"/>
</dbReference>
<dbReference type="PANTHER" id="PTHR43129:SF1">
    <property type="entry name" value="FOSMIDOMYCIN RESISTANCE PROTEIN"/>
    <property type="match status" value="1"/>
</dbReference>
<feature type="transmembrane region" description="Helical" evidence="4">
    <location>
        <begin position="259"/>
        <end position="282"/>
    </location>
</feature>
<gene>
    <name evidence="6" type="ORF">GXW71_22980</name>
</gene>
<feature type="transmembrane region" description="Helical" evidence="4">
    <location>
        <begin position="54"/>
        <end position="77"/>
    </location>
</feature>
<keyword evidence="7" id="KW-1185">Reference proteome</keyword>
<evidence type="ECO:0000259" key="5">
    <source>
        <dbReference type="PROSITE" id="PS50850"/>
    </source>
</evidence>
<dbReference type="RefSeq" id="WP_211855024.1">
    <property type="nucleotide sequence ID" value="NZ_JAAGBB010000032.1"/>
</dbReference>
<dbReference type="InterPro" id="IPR020846">
    <property type="entry name" value="MFS_dom"/>
</dbReference>
<dbReference type="Gene3D" id="1.20.1250.20">
    <property type="entry name" value="MFS general substrate transporter like domains"/>
    <property type="match status" value="2"/>
</dbReference>
<feature type="transmembrane region" description="Helical" evidence="4">
    <location>
        <begin position="351"/>
        <end position="374"/>
    </location>
</feature>
<dbReference type="SUPFAM" id="SSF103473">
    <property type="entry name" value="MFS general substrate transporter"/>
    <property type="match status" value="1"/>
</dbReference>
<feature type="transmembrane region" description="Helical" evidence="4">
    <location>
        <begin position="147"/>
        <end position="172"/>
    </location>
</feature>
<feature type="transmembrane region" description="Helical" evidence="4">
    <location>
        <begin position="380"/>
        <end position="400"/>
    </location>
</feature>
<dbReference type="EMBL" id="JAAGBB010000032">
    <property type="protein sequence ID" value="MBR0667241.1"/>
    <property type="molecule type" value="Genomic_DNA"/>
</dbReference>
<evidence type="ECO:0000256" key="2">
    <source>
        <dbReference type="ARBA" id="ARBA00022989"/>
    </source>
</evidence>
<evidence type="ECO:0000256" key="3">
    <source>
        <dbReference type="ARBA" id="ARBA00023136"/>
    </source>
</evidence>
<feature type="transmembrane region" description="Helical" evidence="4">
    <location>
        <begin position="178"/>
        <end position="195"/>
    </location>
</feature>
<name>A0ABS5F3Z7_9PROT</name>
<feature type="transmembrane region" description="Helical" evidence="4">
    <location>
        <begin position="315"/>
        <end position="331"/>
    </location>
</feature>
<proteinExistence type="predicted"/>
<organism evidence="6 7">
    <name type="scientific">Plastoroseomonas hellenica</name>
    <dbReference type="NCBI Taxonomy" id="2687306"/>
    <lineage>
        <taxon>Bacteria</taxon>
        <taxon>Pseudomonadati</taxon>
        <taxon>Pseudomonadota</taxon>
        <taxon>Alphaproteobacteria</taxon>
        <taxon>Acetobacterales</taxon>
        <taxon>Acetobacteraceae</taxon>
        <taxon>Plastoroseomonas</taxon>
    </lineage>
</organism>
<feature type="domain" description="Major facilitator superfamily (MFS) profile" evidence="5">
    <location>
        <begin position="23"/>
        <end position="405"/>
    </location>
</feature>
<comment type="caution">
    <text evidence="6">The sequence shown here is derived from an EMBL/GenBank/DDBJ whole genome shotgun (WGS) entry which is preliminary data.</text>
</comment>
<dbReference type="Proteomes" id="UP001196870">
    <property type="component" value="Unassembled WGS sequence"/>
</dbReference>
<feature type="transmembrane region" description="Helical" evidence="4">
    <location>
        <begin position="289"/>
        <end position="309"/>
    </location>
</feature>
<keyword evidence="3 4" id="KW-0472">Membrane</keyword>
<keyword evidence="1 4" id="KW-0812">Transmembrane</keyword>
<feature type="transmembrane region" description="Helical" evidence="4">
    <location>
        <begin position="113"/>
        <end position="135"/>
    </location>
</feature>
<accession>A0ABS5F3Z7</accession>
<reference evidence="7" key="1">
    <citation type="journal article" date="2021" name="Syst. Appl. Microbiol.">
        <title>Roseomonas hellenica sp. nov., isolated from roots of wild-growing Alkanna tinctoria.</title>
        <authorList>
            <person name="Rat A."/>
            <person name="Naranjo H.D."/>
            <person name="Lebbe L."/>
            <person name="Cnockaert M."/>
            <person name="Krigas N."/>
            <person name="Grigoriadou K."/>
            <person name="Maloupa E."/>
            <person name="Willems A."/>
        </authorList>
    </citation>
    <scope>NUCLEOTIDE SEQUENCE [LARGE SCALE GENOMIC DNA]</scope>
    <source>
        <strain evidence="7">LMG 31523</strain>
    </source>
</reference>